<evidence type="ECO:0000259" key="8">
    <source>
        <dbReference type="PROSITE" id="PS50157"/>
    </source>
</evidence>
<keyword evidence="4" id="KW-0862">Zinc</keyword>
<evidence type="ECO:0000256" key="3">
    <source>
        <dbReference type="ARBA" id="ARBA00022771"/>
    </source>
</evidence>
<dbReference type="InterPro" id="IPR036236">
    <property type="entry name" value="Znf_C2H2_sf"/>
</dbReference>
<dbReference type="GeneID" id="104752445"/>
<evidence type="ECO:0000256" key="6">
    <source>
        <dbReference type="PROSITE-ProRule" id="PRU00042"/>
    </source>
</evidence>
<keyword evidence="9" id="KW-1185">Reference proteome</keyword>
<dbReference type="PROSITE" id="PS00028">
    <property type="entry name" value="ZINC_FINGER_C2H2_1"/>
    <property type="match status" value="1"/>
</dbReference>
<evidence type="ECO:0000256" key="5">
    <source>
        <dbReference type="ARBA" id="ARBA00023242"/>
    </source>
</evidence>
<keyword evidence="5" id="KW-0539">Nucleus</keyword>
<evidence type="ECO:0000256" key="1">
    <source>
        <dbReference type="ARBA" id="ARBA00004123"/>
    </source>
</evidence>
<name>A0ABM0WLP7_CAMSA</name>
<dbReference type="PANTHER" id="PTHR47287">
    <property type="entry name" value="C2H2 AND C2HC ZINC FINGERS SUPERFAMILY PROTEIN"/>
    <property type="match status" value="1"/>
</dbReference>
<dbReference type="SUPFAM" id="SSF57667">
    <property type="entry name" value="beta-beta-alpha zinc fingers"/>
    <property type="match status" value="1"/>
</dbReference>
<comment type="subcellular location">
    <subcellularLocation>
        <location evidence="1">Nucleus</location>
    </subcellularLocation>
</comment>
<keyword evidence="3 6" id="KW-0863">Zinc-finger</keyword>
<feature type="domain" description="C2H2-type" evidence="8">
    <location>
        <begin position="74"/>
        <end position="101"/>
    </location>
</feature>
<feature type="region of interest" description="Disordered" evidence="7">
    <location>
        <begin position="45"/>
        <end position="67"/>
    </location>
</feature>
<gene>
    <name evidence="10" type="primary">LOC104752445</name>
</gene>
<reference evidence="10" key="2">
    <citation type="submission" date="2025-08" db="UniProtKB">
        <authorList>
            <consortium name="RefSeq"/>
        </authorList>
    </citation>
    <scope>IDENTIFICATION</scope>
    <source>
        <tissue evidence="10">Leaf</tissue>
    </source>
</reference>
<dbReference type="PROSITE" id="PS50157">
    <property type="entry name" value="ZINC_FINGER_C2H2_2"/>
    <property type="match status" value="1"/>
</dbReference>
<feature type="compositionally biased region" description="Basic residues" evidence="7">
    <location>
        <begin position="52"/>
        <end position="61"/>
    </location>
</feature>
<dbReference type="InterPro" id="IPR013087">
    <property type="entry name" value="Znf_C2H2_type"/>
</dbReference>
<dbReference type="Proteomes" id="UP000694864">
    <property type="component" value="Chromosome 16"/>
</dbReference>
<evidence type="ECO:0000256" key="2">
    <source>
        <dbReference type="ARBA" id="ARBA00022723"/>
    </source>
</evidence>
<evidence type="ECO:0000313" key="10">
    <source>
        <dbReference type="RefSeq" id="XP_010472882.1"/>
    </source>
</evidence>
<dbReference type="PANTHER" id="PTHR47287:SF15">
    <property type="entry name" value="ZINC FINGER PROTEIN 3-LIKE"/>
    <property type="match status" value="1"/>
</dbReference>
<evidence type="ECO:0000256" key="7">
    <source>
        <dbReference type="SAM" id="MobiDB-lite"/>
    </source>
</evidence>
<dbReference type="RefSeq" id="XP_010472882.1">
    <property type="nucleotide sequence ID" value="XM_010474580.1"/>
</dbReference>
<sequence length="233" mass="26289">MDSSIKREQEMLKMKKLCHQDLELGLTLLPRGTNSSELNLIDSFKTSSSSTSHHHHHHHHQQQQQEHLADPGVFSCNYCQRKFYSSQALGGHQNAHKRERTLAKRGQYYKMTLSSSPSSAFAFGHGSVSRFASMASLPLHGSANNRSPLGIQAHSTIHKPFLGRQTTSLSHVFKQSIHQKPTIGTMLPDKFHLEVAGGNNRNVIAAKLERIEHFKSIKEDHNQFKKIDLTLKL</sequence>
<evidence type="ECO:0000256" key="4">
    <source>
        <dbReference type="ARBA" id="ARBA00022833"/>
    </source>
</evidence>
<reference evidence="9" key="1">
    <citation type="journal article" date="2014" name="Nat. Commun.">
        <title>The emerging biofuel crop Camelina sativa retains a highly undifferentiated hexaploid genome structure.</title>
        <authorList>
            <person name="Kagale S."/>
            <person name="Koh C."/>
            <person name="Nixon J."/>
            <person name="Bollina V."/>
            <person name="Clarke W.E."/>
            <person name="Tuteja R."/>
            <person name="Spillane C."/>
            <person name="Robinson S.J."/>
            <person name="Links M.G."/>
            <person name="Clarke C."/>
            <person name="Higgins E.E."/>
            <person name="Huebert T."/>
            <person name="Sharpe A.G."/>
            <person name="Parkin I.A."/>
        </authorList>
    </citation>
    <scope>NUCLEOTIDE SEQUENCE [LARGE SCALE GENOMIC DNA]</scope>
    <source>
        <strain evidence="9">cv. DH55</strain>
    </source>
</reference>
<proteinExistence type="predicted"/>
<keyword evidence="2" id="KW-0479">Metal-binding</keyword>
<dbReference type="InterPro" id="IPR044246">
    <property type="entry name" value="ZFP3-like"/>
</dbReference>
<evidence type="ECO:0000313" key="9">
    <source>
        <dbReference type="Proteomes" id="UP000694864"/>
    </source>
</evidence>
<accession>A0ABM0WLP7</accession>
<organism evidence="9 10">
    <name type="scientific">Camelina sativa</name>
    <name type="common">False flax</name>
    <name type="synonym">Myagrum sativum</name>
    <dbReference type="NCBI Taxonomy" id="90675"/>
    <lineage>
        <taxon>Eukaryota</taxon>
        <taxon>Viridiplantae</taxon>
        <taxon>Streptophyta</taxon>
        <taxon>Embryophyta</taxon>
        <taxon>Tracheophyta</taxon>
        <taxon>Spermatophyta</taxon>
        <taxon>Magnoliopsida</taxon>
        <taxon>eudicotyledons</taxon>
        <taxon>Gunneridae</taxon>
        <taxon>Pentapetalae</taxon>
        <taxon>rosids</taxon>
        <taxon>malvids</taxon>
        <taxon>Brassicales</taxon>
        <taxon>Brassicaceae</taxon>
        <taxon>Camelineae</taxon>
        <taxon>Camelina</taxon>
    </lineage>
</organism>
<protein>
    <submittedName>
        <fullName evidence="10">Zinc finger protein 1-like</fullName>
    </submittedName>
</protein>